<reference evidence="2" key="1">
    <citation type="submission" date="2013-02" db="EMBL/GenBank/DDBJ databases">
        <authorList>
            <person name="Hughes D."/>
        </authorList>
    </citation>
    <scope>NUCLEOTIDE SEQUENCE</scope>
    <source>
        <strain>Durham</strain>
        <strain evidence="2">NC isolate 2 -- Noor lab</strain>
    </source>
</reference>
<dbReference type="HOGENOM" id="CLU_2362108_0_0_1"/>
<dbReference type="EMBL" id="CAQQ02083700">
    <property type="status" value="NOT_ANNOTATED_CDS"/>
    <property type="molecule type" value="Genomic_DNA"/>
</dbReference>
<organism evidence="1 2">
    <name type="scientific">Megaselia scalaris</name>
    <name type="common">Humpbacked fly</name>
    <name type="synonym">Phora scalaris</name>
    <dbReference type="NCBI Taxonomy" id="36166"/>
    <lineage>
        <taxon>Eukaryota</taxon>
        <taxon>Metazoa</taxon>
        <taxon>Ecdysozoa</taxon>
        <taxon>Arthropoda</taxon>
        <taxon>Hexapoda</taxon>
        <taxon>Insecta</taxon>
        <taxon>Pterygota</taxon>
        <taxon>Neoptera</taxon>
        <taxon>Endopterygota</taxon>
        <taxon>Diptera</taxon>
        <taxon>Brachycera</taxon>
        <taxon>Muscomorpha</taxon>
        <taxon>Platypezoidea</taxon>
        <taxon>Phoridae</taxon>
        <taxon>Megaseliini</taxon>
        <taxon>Megaselia</taxon>
    </lineage>
</organism>
<name>T1GSS9_MEGSC</name>
<evidence type="ECO:0000313" key="2">
    <source>
        <dbReference type="Proteomes" id="UP000015102"/>
    </source>
</evidence>
<dbReference type="AlphaFoldDB" id="T1GSS9"/>
<reference evidence="1" key="2">
    <citation type="submission" date="2015-06" db="UniProtKB">
        <authorList>
            <consortium name="EnsemblMetazoa"/>
        </authorList>
    </citation>
    <scope>IDENTIFICATION</scope>
</reference>
<dbReference type="EnsemblMetazoa" id="MESCA006740-RA">
    <property type="protein sequence ID" value="MESCA006740-PA"/>
    <property type="gene ID" value="MESCA006740"/>
</dbReference>
<accession>T1GSS9</accession>
<sequence>MSLPTDLSMKPNLQTQPMPMCSTSTPGNIGTCSTTSAAAISGTNQSQIPPLITHKLSPNEMTAARQVISAYRESAAFLLRTADQVEQLLIQQQQQQ</sequence>
<dbReference type="STRING" id="36166.T1GSS9"/>
<keyword evidence="2" id="KW-1185">Reference proteome</keyword>
<dbReference type="Proteomes" id="UP000015102">
    <property type="component" value="Unassembled WGS sequence"/>
</dbReference>
<proteinExistence type="predicted"/>
<evidence type="ECO:0000313" key="1">
    <source>
        <dbReference type="EnsemblMetazoa" id="MESCA006740-PA"/>
    </source>
</evidence>
<protein>
    <submittedName>
        <fullName evidence="1">Uncharacterized protein</fullName>
    </submittedName>
</protein>